<sequence length="1958" mass="215724">MEIPVRFRWTLLWILVCHFEAIYTQETNQTNGIQTSGHMAVDHKVEPNLPMLLGMAPLGKIEFSLGSLQPSASPVPLVDIQTIPPINITAVHPINTTTISPMNISADHPINISMINPINLTAIQPIYITTPHPINIMTLHPITTVNLLNITSTLYTTPPTKQTTTAKARKIVTRKYENMKSRNYSSIVLQICSQEYSWTLLWILVCHFEAIYPGSLDVIANPDEGATIQDLENAQNTGIPDNTQDIPSTEPNANNVEDSVTPEPEPQQNNQDNANVNPDETMTSPSYGNGSEQVSEGANNLNETENAENSTPEVQHNGENSAVLPTEQNRDNLQNGQEEVTPPDGSEVNADSTPSTEVLQNDIEQTTESNVANLLMNSEGVQNTDGSPVHETEVTAPPSEGENANSEGTQNVQPQENSEGVQNTDGSPVHETEVTAPPSEGENVETTCNPDVTEQIQHNTDETDTGKPNKEEKSDANIKNVHNGNEGLNKQDNTNNNVPMDLQTPLKSSEDNKLKEVNLQTTEASNLAKLEQPTEKKKTIDGNEPELTKKISNDNDNKEALLGGEPKMKSIPPINSETSPKYNKEEVLHSTEVPYIDKLNEAEEKKSNNELTPNNLSNHTDTKDEMQPKVEKPIENKEGNLNTPNKSEDGPTLHKVEQTPIQTSNTNSTEGNHEVHKTGKGTDGKSEHLEKKQDESNNLPPTHGDEHDLTPLNELYEVTTDQTLTKDKQENSHLDELTEGGQKSSPASKTSLNKEKELPKPLDNQKETPHEKVEEPKEIATFDKENTMEHKPQDSGTELNKGGGNVDLTGEVAKKEKPQTILKPEKQALQLKPQLVPSPSKDLTEGYNDQGNPGNNGHTSEGYNNEQVTEGYNDQGNPGNNEHASEGYNNEQVTEGYNDQGNSGNNEHPSEGYNNEQVTEGYNEHVSELNNEQVTEGYNNEQVSEGYNDQGNPGNNEHPSEGYNNEQVTEGYNEHVSELNNEQVTEGYNNEQVSEGYNDQGNPGNNEHASEGYNEQVTEGYNNEQVTEGYNNEQVSEGYNDQGNPGNNEHASEEYNEQVTEGYNNEQVTEGYNNEQVTEGYNNEQVTEGYNNEQVTEGYNNEQLTEGNNEHASEGYNNEQATEGYNDQVTGGNNEQVNSENNEQATEGNNEQVSEGYNDQVTTQPGNDEVEPVNSDVTNNEHPDLTPEPGSLDVTANPDEGATIQDLENAQNTGIPDNTQDNPSTEPNANNVEDSVTPEPEPQQNNQDNANVNPDETVTSPSNGNGSEQVSEGANNLNETENAENSTPEVQHNGENSAVLPTEQNRDNLQNGQEEVTPSPDGSEVNADSTPSTEVLQNDIEQTTESNIDNSEGTQNVQPQENSEGVQNTDGSPVHETEVTAPPSEGENVETTCNPDVTEQIQHNTDETDTGKPNKEEKSDANIENVHNGNEGLNKQDNTNNNVPMDLQTPLKSSEDNKLKEVNLQTTEESNVAKLEQPTEKKKTIGGNEAELTKKISNDNDNKEALLGGEPKMKSVPPINSETSPKYNKEEVLYSTEVPYFDKLNEAEEKKSNNELTPNNLSNHTDTKDETQPKVEKPIENKEGNLNTPNKSEDGPTLHKVEQTPIQPIQTSNTNSTEGNHEVHKTDKGTDEKTEHLEKKQDESNNLPPTYGDEHDQTPLNKLHEVTTDQTLTNDKQENSHLAELTEGGQKSSPVSKTSLNKEELPKPLDNQKETPHEKVEEPKEIVTTDQTLTKDKQENSHLAELTEGGQKSSPASKISLNKEELPKPLDKQKETPHEKVEEPKEIATFDKENTMEHKPQDSGTELNKEVGNVDLTGEVAVKKEKPQTILKPEEQALQLKPQFVPSPSKDLPVKSDRTQLSNIETDQTGQISPQGSNQGWGLFNYKANINPPAPVANDEGGYRLFNYKANINPPSPVANDEGGYFKDFFKVVRTTPTTTTSTTPKPAQPAKNKWSWF</sequence>
<feature type="region of interest" description="Disordered" evidence="1">
    <location>
        <begin position="1936"/>
        <end position="1958"/>
    </location>
</feature>
<feature type="compositionally biased region" description="Low complexity" evidence="1">
    <location>
        <begin position="1272"/>
        <end position="1285"/>
    </location>
</feature>
<feature type="compositionally biased region" description="Polar residues" evidence="1">
    <location>
        <begin position="1242"/>
        <end position="1270"/>
    </location>
</feature>
<feature type="compositionally biased region" description="Polar residues" evidence="1">
    <location>
        <begin position="1604"/>
        <end position="1618"/>
    </location>
</feature>
<organism evidence="3 4">
    <name type="scientific">Diaphorina citri</name>
    <name type="common">Asian citrus psyllid</name>
    <dbReference type="NCBI Taxonomy" id="121845"/>
    <lineage>
        <taxon>Eukaryota</taxon>
        <taxon>Metazoa</taxon>
        <taxon>Ecdysozoa</taxon>
        <taxon>Arthropoda</taxon>
        <taxon>Hexapoda</taxon>
        <taxon>Insecta</taxon>
        <taxon>Pterygota</taxon>
        <taxon>Neoptera</taxon>
        <taxon>Paraneoptera</taxon>
        <taxon>Hemiptera</taxon>
        <taxon>Sternorrhyncha</taxon>
        <taxon>Psylloidea</taxon>
        <taxon>Psyllidae</taxon>
        <taxon>Diaphorininae</taxon>
        <taxon>Diaphorina</taxon>
    </lineage>
</organism>
<feature type="compositionally biased region" description="Polar residues" evidence="1">
    <location>
        <begin position="1057"/>
        <end position="1107"/>
    </location>
</feature>
<feature type="compositionally biased region" description="Basic and acidic residues" evidence="1">
    <location>
        <begin position="1404"/>
        <end position="1421"/>
    </location>
</feature>
<feature type="compositionally biased region" description="Polar residues" evidence="1">
    <location>
        <begin position="235"/>
        <end position="258"/>
    </location>
</feature>
<feature type="compositionally biased region" description="Polar residues" evidence="1">
    <location>
        <begin position="1389"/>
        <end position="1403"/>
    </location>
</feature>
<feature type="compositionally biased region" description="Polar residues" evidence="1">
    <location>
        <begin position="1689"/>
        <end position="1699"/>
    </location>
</feature>
<feature type="compositionally biased region" description="Basic and acidic residues" evidence="1">
    <location>
        <begin position="1591"/>
        <end position="1602"/>
    </location>
</feature>
<feature type="compositionally biased region" description="Basic and acidic residues" evidence="1">
    <location>
        <begin position="1544"/>
        <end position="1553"/>
    </location>
</feature>
<feature type="compositionally biased region" description="Polar residues" evidence="1">
    <location>
        <begin position="1307"/>
        <end position="1316"/>
    </location>
</feature>
<feature type="compositionally biased region" description="Polar residues" evidence="1">
    <location>
        <begin position="480"/>
        <end position="496"/>
    </location>
</feature>
<gene>
    <name evidence="4" type="primary">LOC103517301</name>
</gene>
<feature type="compositionally biased region" description="Basic and acidic residues" evidence="1">
    <location>
        <begin position="671"/>
        <end position="695"/>
    </location>
</feature>
<feature type="compositionally biased region" description="Basic and acidic residues" evidence="1">
    <location>
        <begin position="459"/>
        <end position="476"/>
    </location>
</feature>
<feature type="compositionally biased region" description="Basic and acidic residues" evidence="1">
    <location>
        <begin position="646"/>
        <end position="657"/>
    </location>
</feature>
<feature type="compositionally biased region" description="Basic and acidic residues" evidence="1">
    <location>
        <begin position="532"/>
        <end position="559"/>
    </location>
</feature>
<feature type="compositionally biased region" description="Basic and acidic residues" evidence="1">
    <location>
        <begin position="1619"/>
        <end position="1643"/>
    </location>
</feature>
<dbReference type="Proteomes" id="UP000079169">
    <property type="component" value="Unplaced"/>
</dbReference>
<feature type="compositionally biased region" description="Polar residues" evidence="1">
    <location>
        <begin position="266"/>
        <end position="294"/>
    </location>
</feature>
<feature type="compositionally biased region" description="Basic and acidic residues" evidence="1">
    <location>
        <begin position="1700"/>
        <end position="1742"/>
    </location>
</feature>
<feature type="compositionally biased region" description="Polar residues" evidence="1">
    <location>
        <begin position="349"/>
        <end position="358"/>
    </location>
</feature>
<feature type="compositionally biased region" description="Polar residues" evidence="1">
    <location>
        <begin position="609"/>
        <end position="619"/>
    </location>
</feature>
<accession>A0A1S3DGJ4</accession>
<feature type="signal peptide" evidence="2">
    <location>
        <begin position="1"/>
        <end position="24"/>
    </location>
</feature>
<dbReference type="KEGG" id="dci:103517301"/>
<feature type="compositionally biased region" description="Polar residues" evidence="1">
    <location>
        <begin position="741"/>
        <end position="751"/>
    </location>
</feature>
<feature type="compositionally biased region" description="Polar residues" evidence="1">
    <location>
        <begin position="847"/>
        <end position="920"/>
    </location>
</feature>
<reference evidence="4" key="1">
    <citation type="submission" date="2025-08" db="UniProtKB">
        <authorList>
            <consortium name="RefSeq"/>
        </authorList>
    </citation>
    <scope>IDENTIFICATION</scope>
</reference>
<feature type="compositionally biased region" description="Polar residues" evidence="1">
    <location>
        <begin position="1286"/>
        <end position="1296"/>
    </location>
</feature>
<keyword evidence="2" id="KW-0732">Signal</keyword>
<feature type="compositionally biased region" description="Polar residues" evidence="1">
    <location>
        <begin position="1206"/>
        <end position="1234"/>
    </location>
</feature>
<feature type="region of interest" description="Disordered" evidence="1">
    <location>
        <begin position="379"/>
        <end position="496"/>
    </location>
</feature>
<dbReference type="GeneID" id="103517301"/>
<feature type="compositionally biased region" description="Low complexity" evidence="1">
    <location>
        <begin position="1133"/>
        <end position="1144"/>
    </location>
</feature>
<feature type="compositionally biased region" description="Polar residues" evidence="1">
    <location>
        <begin position="1554"/>
        <end position="1564"/>
    </location>
</feature>
<feature type="compositionally biased region" description="Basic and acidic residues" evidence="1">
    <location>
        <begin position="620"/>
        <end position="638"/>
    </location>
</feature>
<proteinExistence type="predicted"/>
<dbReference type="PaxDb" id="121845-A0A1S3DGJ4"/>
<protein>
    <submittedName>
        <fullName evidence="4">Uncharacterized protein DDB_G0290685-like</fullName>
    </submittedName>
</protein>
<feature type="region of interest" description="Disordered" evidence="1">
    <location>
        <begin position="235"/>
        <end position="318"/>
    </location>
</feature>
<feature type="compositionally biased region" description="Basic and acidic residues" evidence="1">
    <location>
        <begin position="724"/>
        <end position="736"/>
    </location>
</feature>
<feature type="region of interest" description="Disordered" evidence="1">
    <location>
        <begin position="521"/>
        <end position="1532"/>
    </location>
</feature>
<feature type="compositionally biased region" description="Polar residues" evidence="1">
    <location>
        <begin position="1115"/>
        <end position="1132"/>
    </location>
</feature>
<feature type="compositionally biased region" description="Basic and acidic residues" evidence="1">
    <location>
        <begin position="1652"/>
        <end position="1667"/>
    </location>
</feature>
<feature type="compositionally biased region" description="Basic and acidic residues" evidence="1">
    <location>
        <begin position="1761"/>
        <end position="1801"/>
    </location>
</feature>
<name>A0A1S3DGJ4_DIACI</name>
<feature type="region of interest" description="Disordered" evidence="1">
    <location>
        <begin position="1833"/>
        <end position="1855"/>
    </location>
</feature>
<feature type="compositionally biased region" description="Basic and acidic residues" evidence="1">
    <location>
        <begin position="812"/>
        <end position="826"/>
    </location>
</feature>
<evidence type="ECO:0000256" key="1">
    <source>
        <dbReference type="SAM" id="MobiDB-lite"/>
    </source>
</evidence>
<feature type="compositionally biased region" description="Polar residues" evidence="1">
    <location>
        <begin position="402"/>
        <end position="426"/>
    </location>
</feature>
<feature type="compositionally biased region" description="Polar residues" evidence="1">
    <location>
        <begin position="978"/>
        <end position="1049"/>
    </location>
</feature>
<feature type="compositionally biased region" description="Polar residues" evidence="1">
    <location>
        <begin position="659"/>
        <end position="670"/>
    </location>
</feature>
<feature type="compositionally biased region" description="Polar residues" evidence="1">
    <location>
        <begin position="1145"/>
        <end position="1166"/>
    </location>
</feature>
<keyword evidence="3" id="KW-1185">Reference proteome</keyword>
<evidence type="ECO:0000313" key="4">
    <source>
        <dbReference type="RefSeq" id="XP_008480553.3"/>
    </source>
</evidence>
<feature type="region of interest" description="Disordered" evidence="1">
    <location>
        <begin position="1544"/>
        <end position="1812"/>
    </location>
</feature>
<feature type="compositionally biased region" description="Low complexity" evidence="1">
    <location>
        <begin position="1936"/>
        <end position="1945"/>
    </location>
</feature>
<feature type="chain" id="PRO_5018147725" evidence="2">
    <location>
        <begin position="25"/>
        <end position="1958"/>
    </location>
</feature>
<evidence type="ECO:0000313" key="3">
    <source>
        <dbReference type="Proteomes" id="UP000079169"/>
    </source>
</evidence>
<feature type="compositionally biased region" description="Polar residues" evidence="1">
    <location>
        <begin position="1750"/>
        <end position="1760"/>
    </location>
</feature>
<feature type="compositionally biased region" description="Polar residues" evidence="1">
    <location>
        <begin position="1326"/>
        <end position="1371"/>
    </location>
</feature>
<dbReference type="RefSeq" id="XP_008480553.3">
    <property type="nucleotide sequence ID" value="XM_008482331.3"/>
</dbReference>
<feature type="compositionally biased region" description="Basic and acidic residues" evidence="1">
    <location>
        <begin position="1491"/>
        <end position="1504"/>
    </location>
</feature>
<feature type="compositionally biased region" description="Polar residues" evidence="1">
    <location>
        <begin position="1425"/>
        <end position="1443"/>
    </location>
</feature>
<evidence type="ECO:0000256" key="2">
    <source>
        <dbReference type="SAM" id="SignalP"/>
    </source>
</evidence>
<feature type="compositionally biased region" description="Basic and acidic residues" evidence="1">
    <location>
        <begin position="1565"/>
        <end position="1583"/>
    </location>
</feature>
<feature type="compositionally biased region" description="Low complexity" evidence="1">
    <location>
        <begin position="296"/>
        <end position="309"/>
    </location>
</feature>
<feature type="compositionally biased region" description="Polar residues" evidence="1">
    <location>
        <begin position="928"/>
        <end position="970"/>
    </location>
</feature>
<feature type="compositionally biased region" description="Polar residues" evidence="1">
    <location>
        <begin position="444"/>
        <end position="458"/>
    </location>
</feature>
<feature type="compositionally biased region" description="Basic and acidic residues" evidence="1">
    <location>
        <begin position="598"/>
        <end position="608"/>
    </location>
</feature>
<feature type="compositionally biased region" description="Basic and acidic residues" evidence="1">
    <location>
        <begin position="752"/>
        <end position="793"/>
    </location>
</feature>
<feature type="region of interest" description="Disordered" evidence="1">
    <location>
        <begin position="333"/>
        <end position="358"/>
    </location>
</feature>